<dbReference type="SMART" id="SM00219">
    <property type="entry name" value="TyrKc"/>
    <property type="match status" value="1"/>
</dbReference>
<dbReference type="InterPro" id="IPR050122">
    <property type="entry name" value="RTK"/>
</dbReference>
<dbReference type="InterPro" id="IPR001245">
    <property type="entry name" value="Ser-Thr/Tyr_kinase_cat_dom"/>
</dbReference>
<dbReference type="InterPro" id="IPR000719">
    <property type="entry name" value="Prot_kinase_dom"/>
</dbReference>
<dbReference type="SUPFAM" id="SSF56112">
    <property type="entry name" value="Protein kinase-like (PK-like)"/>
    <property type="match status" value="1"/>
</dbReference>
<name>A0A2J7PN43_9NEOP</name>
<dbReference type="STRING" id="105785.A0A2J7PN43"/>
<dbReference type="GO" id="GO:0004714">
    <property type="term" value="F:transmembrane receptor protein tyrosine kinase activity"/>
    <property type="evidence" value="ECO:0007669"/>
    <property type="project" value="TreeGrafter"/>
</dbReference>
<accession>A0A2J7PN43</accession>
<sequence length="263" mass="29396">MLVKPENEGKYSCVVKNRLYEDSAEGSVTITGKEDFSIILAASIVVCVIGIVVLVIVLIVKVRKQRKLQEELNLAGLANFEKGAVDSINPELPLDEQADLLPYDQTWEFSREKLVLGKQLGVGAFGVVMKAEAYGIVDNEEKTTVAVKMVKSGADRSFIKALASELKIMIHLGKHLNVVNLLGASTRNLAKMQLMIIVEFCQYGNLHNYLLRHRDDFVNQLDHTTGKLNLALGMEKFSRSQSTKNKTKYYILQTFLFPTTFLV</sequence>
<keyword evidence="3" id="KW-0472">Membrane</keyword>
<comment type="subcellular location">
    <subcellularLocation>
        <location evidence="1">Membrane</location>
        <topology evidence="1">Single-pass membrane protein</topology>
    </subcellularLocation>
</comment>
<dbReference type="GO" id="GO:0007169">
    <property type="term" value="P:cell surface receptor protein tyrosine kinase signaling pathway"/>
    <property type="evidence" value="ECO:0007669"/>
    <property type="project" value="TreeGrafter"/>
</dbReference>
<keyword evidence="6" id="KW-1185">Reference proteome</keyword>
<dbReference type="Gene3D" id="3.30.200.20">
    <property type="entry name" value="Phosphorylase Kinase, domain 1"/>
    <property type="match status" value="1"/>
</dbReference>
<feature type="transmembrane region" description="Helical" evidence="3">
    <location>
        <begin position="36"/>
        <end position="60"/>
    </location>
</feature>
<dbReference type="AlphaFoldDB" id="A0A2J7PN43"/>
<dbReference type="Proteomes" id="UP000235965">
    <property type="component" value="Unassembled WGS sequence"/>
</dbReference>
<proteinExistence type="predicted"/>
<keyword evidence="2" id="KW-0067">ATP-binding</keyword>
<evidence type="ECO:0000313" key="5">
    <source>
        <dbReference type="EMBL" id="PNF17747.1"/>
    </source>
</evidence>
<evidence type="ECO:0000256" key="3">
    <source>
        <dbReference type="SAM" id="Phobius"/>
    </source>
</evidence>
<dbReference type="InterPro" id="IPR020635">
    <property type="entry name" value="Tyr_kinase_cat_dom"/>
</dbReference>
<evidence type="ECO:0000256" key="1">
    <source>
        <dbReference type="ARBA" id="ARBA00004167"/>
    </source>
</evidence>
<dbReference type="InParanoid" id="A0A2J7PN43"/>
<feature type="domain" description="Protein kinase" evidence="4">
    <location>
        <begin position="114"/>
        <end position="263"/>
    </location>
</feature>
<protein>
    <recommendedName>
        <fullName evidence="4">Protein kinase domain-containing protein</fullName>
    </recommendedName>
</protein>
<dbReference type="Pfam" id="PF07714">
    <property type="entry name" value="PK_Tyr_Ser-Thr"/>
    <property type="match status" value="1"/>
</dbReference>
<dbReference type="InterPro" id="IPR011009">
    <property type="entry name" value="Kinase-like_dom_sf"/>
</dbReference>
<dbReference type="OrthoDB" id="3256376at2759"/>
<dbReference type="EMBL" id="NEVH01023957">
    <property type="protein sequence ID" value="PNF17747.1"/>
    <property type="molecule type" value="Genomic_DNA"/>
</dbReference>
<dbReference type="GO" id="GO:0005524">
    <property type="term" value="F:ATP binding"/>
    <property type="evidence" value="ECO:0007669"/>
    <property type="project" value="UniProtKB-UniRule"/>
</dbReference>
<evidence type="ECO:0000256" key="2">
    <source>
        <dbReference type="PROSITE-ProRule" id="PRU10141"/>
    </source>
</evidence>
<dbReference type="InterPro" id="IPR017441">
    <property type="entry name" value="Protein_kinase_ATP_BS"/>
</dbReference>
<gene>
    <name evidence="5" type="ORF">B7P43_G06913</name>
</gene>
<dbReference type="PROSITE" id="PS50011">
    <property type="entry name" value="PROTEIN_KINASE_DOM"/>
    <property type="match status" value="1"/>
</dbReference>
<evidence type="ECO:0000313" key="6">
    <source>
        <dbReference type="Proteomes" id="UP000235965"/>
    </source>
</evidence>
<evidence type="ECO:0000259" key="4">
    <source>
        <dbReference type="PROSITE" id="PS50011"/>
    </source>
</evidence>
<dbReference type="PANTHER" id="PTHR24416">
    <property type="entry name" value="TYROSINE-PROTEIN KINASE RECEPTOR"/>
    <property type="match status" value="1"/>
</dbReference>
<dbReference type="GO" id="GO:0005886">
    <property type="term" value="C:plasma membrane"/>
    <property type="evidence" value="ECO:0007669"/>
    <property type="project" value="TreeGrafter"/>
</dbReference>
<keyword evidence="2" id="KW-0547">Nucleotide-binding</keyword>
<reference evidence="5 6" key="1">
    <citation type="submission" date="2017-12" db="EMBL/GenBank/DDBJ databases">
        <title>Hemimetabolous genomes reveal molecular basis of termite eusociality.</title>
        <authorList>
            <person name="Harrison M.C."/>
            <person name="Jongepier E."/>
            <person name="Robertson H.M."/>
            <person name="Arning N."/>
            <person name="Bitard-Feildel T."/>
            <person name="Chao H."/>
            <person name="Childers C.P."/>
            <person name="Dinh H."/>
            <person name="Doddapaneni H."/>
            <person name="Dugan S."/>
            <person name="Gowin J."/>
            <person name="Greiner C."/>
            <person name="Han Y."/>
            <person name="Hu H."/>
            <person name="Hughes D.S.T."/>
            <person name="Huylmans A.-K."/>
            <person name="Kemena C."/>
            <person name="Kremer L.P.M."/>
            <person name="Lee S.L."/>
            <person name="Lopez-Ezquerra A."/>
            <person name="Mallet L."/>
            <person name="Monroy-Kuhn J.M."/>
            <person name="Moser A."/>
            <person name="Murali S.C."/>
            <person name="Muzny D.M."/>
            <person name="Otani S."/>
            <person name="Piulachs M.-D."/>
            <person name="Poelchau M."/>
            <person name="Qu J."/>
            <person name="Schaub F."/>
            <person name="Wada-Katsumata A."/>
            <person name="Worley K.C."/>
            <person name="Xie Q."/>
            <person name="Ylla G."/>
            <person name="Poulsen M."/>
            <person name="Gibbs R.A."/>
            <person name="Schal C."/>
            <person name="Richards S."/>
            <person name="Belles X."/>
            <person name="Korb J."/>
            <person name="Bornberg-Bauer E."/>
        </authorList>
    </citation>
    <scope>NUCLEOTIDE SEQUENCE [LARGE SCALE GENOMIC DNA]</scope>
    <source>
        <tissue evidence="5">Whole body</tissue>
    </source>
</reference>
<dbReference type="FunFam" id="3.30.200.20:FF:000384">
    <property type="entry name" value="Receptor protein-tyrosine kinase"/>
    <property type="match status" value="1"/>
</dbReference>
<dbReference type="PROSITE" id="PS00107">
    <property type="entry name" value="PROTEIN_KINASE_ATP"/>
    <property type="match status" value="1"/>
</dbReference>
<dbReference type="GO" id="GO:0043235">
    <property type="term" value="C:receptor complex"/>
    <property type="evidence" value="ECO:0007669"/>
    <property type="project" value="TreeGrafter"/>
</dbReference>
<keyword evidence="3" id="KW-1133">Transmembrane helix</keyword>
<feature type="binding site" evidence="2">
    <location>
        <position position="148"/>
    </location>
    <ligand>
        <name>ATP</name>
        <dbReference type="ChEBI" id="CHEBI:30616"/>
    </ligand>
</feature>
<comment type="caution">
    <text evidence="5">The sequence shown here is derived from an EMBL/GenBank/DDBJ whole genome shotgun (WGS) entry which is preliminary data.</text>
</comment>
<keyword evidence="3" id="KW-0812">Transmembrane</keyword>
<dbReference type="PANTHER" id="PTHR24416:SF600">
    <property type="entry name" value="PDGF- AND VEGF-RECEPTOR RELATED, ISOFORM J"/>
    <property type="match status" value="1"/>
</dbReference>
<organism evidence="5 6">
    <name type="scientific">Cryptotermes secundus</name>
    <dbReference type="NCBI Taxonomy" id="105785"/>
    <lineage>
        <taxon>Eukaryota</taxon>
        <taxon>Metazoa</taxon>
        <taxon>Ecdysozoa</taxon>
        <taxon>Arthropoda</taxon>
        <taxon>Hexapoda</taxon>
        <taxon>Insecta</taxon>
        <taxon>Pterygota</taxon>
        <taxon>Neoptera</taxon>
        <taxon>Polyneoptera</taxon>
        <taxon>Dictyoptera</taxon>
        <taxon>Blattodea</taxon>
        <taxon>Blattoidea</taxon>
        <taxon>Termitoidae</taxon>
        <taxon>Kalotermitidae</taxon>
        <taxon>Cryptotermitinae</taxon>
        <taxon>Cryptotermes</taxon>
    </lineage>
</organism>